<gene>
    <name evidence="2" type="ORF">RchiOBHm_Chr2g0153441</name>
</gene>
<comment type="caution">
    <text evidence="2">The sequence shown here is derived from an EMBL/GenBank/DDBJ whole genome shotgun (WGS) entry which is preliminary data.</text>
</comment>
<organism evidence="2 3">
    <name type="scientific">Rosa chinensis</name>
    <name type="common">China rose</name>
    <dbReference type="NCBI Taxonomy" id="74649"/>
    <lineage>
        <taxon>Eukaryota</taxon>
        <taxon>Viridiplantae</taxon>
        <taxon>Streptophyta</taxon>
        <taxon>Embryophyta</taxon>
        <taxon>Tracheophyta</taxon>
        <taxon>Spermatophyta</taxon>
        <taxon>Magnoliopsida</taxon>
        <taxon>eudicotyledons</taxon>
        <taxon>Gunneridae</taxon>
        <taxon>Pentapetalae</taxon>
        <taxon>rosids</taxon>
        <taxon>fabids</taxon>
        <taxon>Rosales</taxon>
        <taxon>Rosaceae</taxon>
        <taxon>Rosoideae</taxon>
        <taxon>Rosoideae incertae sedis</taxon>
        <taxon>Rosa</taxon>
    </lineage>
</organism>
<keyword evidence="1" id="KW-0472">Membrane</keyword>
<sequence length="43" mass="4883">MSIFPSMNCCVLLYAGGSFPCMLLLQILYQTWMISKESWLCCG</sequence>
<name>A0A2P6S0R0_ROSCH</name>
<feature type="transmembrane region" description="Helical" evidence="1">
    <location>
        <begin position="12"/>
        <end position="29"/>
    </location>
</feature>
<dbReference type="AlphaFoldDB" id="A0A2P6S0R0"/>
<evidence type="ECO:0000313" key="3">
    <source>
        <dbReference type="Proteomes" id="UP000238479"/>
    </source>
</evidence>
<evidence type="ECO:0000256" key="1">
    <source>
        <dbReference type="SAM" id="Phobius"/>
    </source>
</evidence>
<keyword evidence="3" id="KW-1185">Reference proteome</keyword>
<accession>A0A2P6S0R0</accession>
<proteinExistence type="predicted"/>
<reference evidence="2 3" key="1">
    <citation type="journal article" date="2018" name="Nat. Genet.">
        <title>The Rosa genome provides new insights in the design of modern roses.</title>
        <authorList>
            <person name="Bendahmane M."/>
        </authorList>
    </citation>
    <scope>NUCLEOTIDE SEQUENCE [LARGE SCALE GENOMIC DNA]</scope>
    <source>
        <strain evidence="3">cv. Old Blush</strain>
    </source>
</reference>
<dbReference type="Proteomes" id="UP000238479">
    <property type="component" value="Chromosome 2"/>
</dbReference>
<protein>
    <submittedName>
        <fullName evidence="2">Uncharacterized protein</fullName>
    </submittedName>
</protein>
<evidence type="ECO:0000313" key="2">
    <source>
        <dbReference type="EMBL" id="PRQ52251.1"/>
    </source>
</evidence>
<dbReference type="EMBL" id="PDCK01000040">
    <property type="protein sequence ID" value="PRQ52251.1"/>
    <property type="molecule type" value="Genomic_DNA"/>
</dbReference>
<keyword evidence="1" id="KW-0812">Transmembrane</keyword>
<keyword evidence="1" id="KW-1133">Transmembrane helix</keyword>
<dbReference type="Gramene" id="PRQ52251">
    <property type="protein sequence ID" value="PRQ52251"/>
    <property type="gene ID" value="RchiOBHm_Chr2g0153441"/>
</dbReference>